<proteinExistence type="predicted"/>
<dbReference type="Proteomes" id="UP001286313">
    <property type="component" value="Unassembled WGS sequence"/>
</dbReference>
<comment type="caution">
    <text evidence="1">The sequence shown here is derived from an EMBL/GenBank/DDBJ whole genome shotgun (WGS) entry which is preliminary data.</text>
</comment>
<keyword evidence="2" id="KW-1185">Reference proteome</keyword>
<organism evidence="1 2">
    <name type="scientific">Petrolisthes cinctipes</name>
    <name type="common">Flat porcelain crab</name>
    <dbReference type="NCBI Taxonomy" id="88211"/>
    <lineage>
        <taxon>Eukaryota</taxon>
        <taxon>Metazoa</taxon>
        <taxon>Ecdysozoa</taxon>
        <taxon>Arthropoda</taxon>
        <taxon>Crustacea</taxon>
        <taxon>Multicrustacea</taxon>
        <taxon>Malacostraca</taxon>
        <taxon>Eumalacostraca</taxon>
        <taxon>Eucarida</taxon>
        <taxon>Decapoda</taxon>
        <taxon>Pleocyemata</taxon>
        <taxon>Anomura</taxon>
        <taxon>Galatheoidea</taxon>
        <taxon>Porcellanidae</taxon>
        <taxon>Petrolisthes</taxon>
    </lineage>
</organism>
<protein>
    <recommendedName>
        <fullName evidence="3">Nuclease HARBI1</fullName>
    </recommendedName>
</protein>
<evidence type="ECO:0000313" key="1">
    <source>
        <dbReference type="EMBL" id="KAK3880924.1"/>
    </source>
</evidence>
<gene>
    <name evidence="1" type="ORF">Pcinc_014574</name>
</gene>
<accession>A0AAE1FW27</accession>
<reference evidence="1" key="1">
    <citation type="submission" date="2023-10" db="EMBL/GenBank/DDBJ databases">
        <title>Genome assemblies of two species of porcelain crab, Petrolisthes cinctipes and Petrolisthes manimaculis (Anomura: Porcellanidae).</title>
        <authorList>
            <person name="Angst P."/>
        </authorList>
    </citation>
    <scope>NUCLEOTIDE SEQUENCE</scope>
    <source>
        <strain evidence="1">PB745_01</strain>
        <tissue evidence="1">Gill</tissue>
    </source>
</reference>
<name>A0AAE1FW27_PETCI</name>
<dbReference type="EMBL" id="JAWQEG010001271">
    <property type="protein sequence ID" value="KAK3880924.1"/>
    <property type="molecule type" value="Genomic_DNA"/>
</dbReference>
<dbReference type="AlphaFoldDB" id="A0AAE1FW27"/>
<evidence type="ECO:0000313" key="2">
    <source>
        <dbReference type="Proteomes" id="UP001286313"/>
    </source>
</evidence>
<sequence length="123" mass="13724">MLFEHNRVPPGNHFLGDSGYPCKPYLLTPFLRPQPGPQANYNMFHVLHGEVRVSPAKTYRIVGACAILHNICKARNIEIPADIDNLDEVVYAAEDDPLPFAFPAAAHQAGLPYRDAFANIHFK</sequence>
<evidence type="ECO:0008006" key="3">
    <source>
        <dbReference type="Google" id="ProtNLM"/>
    </source>
</evidence>